<accession>A0A5B9QQM6</accession>
<reference evidence="1 2" key="1">
    <citation type="submission" date="2019-08" db="EMBL/GenBank/DDBJ databases">
        <title>Deep-cultivation of Planctomycetes and their phenomic and genomic characterization uncovers novel biology.</title>
        <authorList>
            <person name="Wiegand S."/>
            <person name="Jogler M."/>
            <person name="Boedeker C."/>
            <person name="Pinto D."/>
            <person name="Vollmers J."/>
            <person name="Rivas-Marin E."/>
            <person name="Kohn T."/>
            <person name="Peeters S.H."/>
            <person name="Heuer A."/>
            <person name="Rast P."/>
            <person name="Oberbeckmann S."/>
            <person name="Bunk B."/>
            <person name="Jeske O."/>
            <person name="Meyerdierks A."/>
            <person name="Storesund J.E."/>
            <person name="Kallscheuer N."/>
            <person name="Luecker S."/>
            <person name="Lage O.M."/>
            <person name="Pohl T."/>
            <person name="Merkel B.J."/>
            <person name="Hornburger P."/>
            <person name="Mueller R.-W."/>
            <person name="Bruemmer F."/>
            <person name="Labrenz M."/>
            <person name="Spormann A.M."/>
            <person name="Op den Camp H."/>
            <person name="Overmann J."/>
            <person name="Amann R."/>
            <person name="Jetten M.S.M."/>
            <person name="Mascher T."/>
            <person name="Medema M.H."/>
            <person name="Devos D.P."/>
            <person name="Kaster A.-K."/>
            <person name="Ovreas L."/>
            <person name="Rohde M."/>
            <person name="Galperin M.Y."/>
            <person name="Jogler C."/>
        </authorList>
    </citation>
    <scope>NUCLEOTIDE SEQUENCE [LARGE SCALE GENOMIC DNA]</scope>
    <source>
        <strain evidence="1 2">UC8</strain>
    </source>
</reference>
<name>A0A5B9QQM6_9BACT</name>
<evidence type="ECO:0000313" key="1">
    <source>
        <dbReference type="EMBL" id="QEG40209.1"/>
    </source>
</evidence>
<sequence>MRIPLLMPHKSLSLLAVFTLLGVCGCGDPARPHLERLVYDWGVVIATGYTHSDDYTRDEQRVHMFHEQSVAMTHMLSAFLADDPPVSDELKQLLRKWKKVNDENAAIHAKMISENRFIYTVEEQSRVDTLVRADFACGGDLMSHLEGY</sequence>
<protein>
    <submittedName>
        <fullName evidence="1">Uncharacterized protein</fullName>
    </submittedName>
</protein>
<proteinExistence type="predicted"/>
<dbReference type="AlphaFoldDB" id="A0A5B9QQM6"/>
<dbReference type="PROSITE" id="PS51257">
    <property type="entry name" value="PROKAR_LIPOPROTEIN"/>
    <property type="match status" value="1"/>
</dbReference>
<keyword evidence="2" id="KW-1185">Reference proteome</keyword>
<dbReference type="Proteomes" id="UP000325286">
    <property type="component" value="Chromosome"/>
</dbReference>
<dbReference type="KEGG" id="rul:UC8_22160"/>
<gene>
    <name evidence="1" type="ORF">UC8_22160</name>
</gene>
<organism evidence="1 2">
    <name type="scientific">Roseimaritima ulvae</name>
    <dbReference type="NCBI Taxonomy" id="980254"/>
    <lineage>
        <taxon>Bacteria</taxon>
        <taxon>Pseudomonadati</taxon>
        <taxon>Planctomycetota</taxon>
        <taxon>Planctomycetia</taxon>
        <taxon>Pirellulales</taxon>
        <taxon>Pirellulaceae</taxon>
        <taxon>Roseimaritima</taxon>
    </lineage>
</organism>
<dbReference type="EMBL" id="CP042914">
    <property type="protein sequence ID" value="QEG40209.1"/>
    <property type="molecule type" value="Genomic_DNA"/>
</dbReference>
<evidence type="ECO:0000313" key="2">
    <source>
        <dbReference type="Proteomes" id="UP000325286"/>
    </source>
</evidence>